<keyword evidence="1" id="KW-1133">Transmembrane helix</keyword>
<dbReference type="Proteomes" id="UP000192360">
    <property type="component" value="Unassembled WGS sequence"/>
</dbReference>
<protein>
    <recommendedName>
        <fullName evidence="4">Superinfection immunity protein</fullName>
    </recommendedName>
</protein>
<proteinExistence type="predicted"/>
<keyword evidence="3" id="KW-1185">Reference proteome</keyword>
<sequence>MSSEGDTISGLMVSIAISSLIFLVIAFFTFKKKYRENIGVILLNSLGLIWSVIWVWLLLAVPVLD</sequence>
<keyword evidence="1" id="KW-0812">Transmembrane</keyword>
<evidence type="ECO:0008006" key="4">
    <source>
        <dbReference type="Google" id="ProtNLM"/>
    </source>
</evidence>
<dbReference type="AlphaFoldDB" id="A0A1W2CG83"/>
<reference evidence="2 3" key="1">
    <citation type="submission" date="2017-04" db="EMBL/GenBank/DDBJ databases">
        <authorList>
            <person name="Afonso C.L."/>
            <person name="Miller P.J."/>
            <person name="Scott M.A."/>
            <person name="Spackman E."/>
            <person name="Goraichik I."/>
            <person name="Dimitrov K.M."/>
            <person name="Suarez D.L."/>
            <person name="Swayne D.E."/>
        </authorList>
    </citation>
    <scope>NUCLEOTIDE SEQUENCE [LARGE SCALE GENOMIC DNA]</scope>
    <source>
        <strain evidence="2 3">DSM 21164</strain>
    </source>
</reference>
<accession>A0A1W2CG83</accession>
<feature type="transmembrane region" description="Helical" evidence="1">
    <location>
        <begin position="42"/>
        <end position="64"/>
    </location>
</feature>
<evidence type="ECO:0000313" key="3">
    <source>
        <dbReference type="Proteomes" id="UP000192360"/>
    </source>
</evidence>
<gene>
    <name evidence="2" type="ORF">SAMN05660703_2953</name>
</gene>
<organism evidence="2 3">
    <name type="scientific">Cellulophaga tyrosinoxydans</name>
    <dbReference type="NCBI Taxonomy" id="504486"/>
    <lineage>
        <taxon>Bacteria</taxon>
        <taxon>Pseudomonadati</taxon>
        <taxon>Bacteroidota</taxon>
        <taxon>Flavobacteriia</taxon>
        <taxon>Flavobacteriales</taxon>
        <taxon>Flavobacteriaceae</taxon>
        <taxon>Cellulophaga</taxon>
    </lineage>
</organism>
<evidence type="ECO:0000313" key="2">
    <source>
        <dbReference type="EMBL" id="SMC84190.1"/>
    </source>
</evidence>
<name>A0A1W2CG83_9FLAO</name>
<evidence type="ECO:0000256" key="1">
    <source>
        <dbReference type="SAM" id="Phobius"/>
    </source>
</evidence>
<feature type="transmembrane region" description="Helical" evidence="1">
    <location>
        <begin position="12"/>
        <end position="30"/>
    </location>
</feature>
<keyword evidence="1" id="KW-0472">Membrane</keyword>
<dbReference type="EMBL" id="FWXO01000006">
    <property type="protein sequence ID" value="SMC84190.1"/>
    <property type="molecule type" value="Genomic_DNA"/>
</dbReference>